<sequence length="435" mass="50861">MNLKQLFKENRLLLVLYSVIFFYLIYQEAIYSPDTYGYAKAIPYRHLGYVIFVKTFLFVFADYFDIAVKIFQSIFCLVSIHFFFKTFVALLKPNLLIKCIVLGLLFFPLFEPLNVVNNVCPEGISYSLYLIFVTLNLEFLFNNNSRVLKYIVLCFLALVFTRGQFIFTGLIFSAVYIAKHRNHLFKINIVSKLLILVLMPILVVLGEMTYHKLKDGIFMTTPFGFVNMSSAAYYVSNIEDAQYIPNEDYRAIFVESYNELKRKKLLLSSQPNSSYKDYYTFFHDHIPEICNHTTFITAQNYFLEKDPIDINKPNPAIARSFYNAEKANKGITLALIKHNFKSWFQLYLANITHSFYSIFLLVIIIIAFIFSLIKMCSKFHKWYALLFICTALSLSNAVLIAIASHSIMRYTFYNYTFIFLTLLLLFKIIRHGIKD</sequence>
<dbReference type="RefSeq" id="WP_249995830.1">
    <property type="nucleotide sequence ID" value="NZ_CP116221.1"/>
</dbReference>
<evidence type="ECO:0000256" key="1">
    <source>
        <dbReference type="SAM" id="Phobius"/>
    </source>
</evidence>
<dbReference type="EMBL" id="CP116221">
    <property type="protein sequence ID" value="WCO00837.1"/>
    <property type="molecule type" value="Genomic_DNA"/>
</dbReference>
<feature type="transmembrane region" description="Helical" evidence="1">
    <location>
        <begin position="12"/>
        <end position="31"/>
    </location>
</feature>
<feature type="transmembrane region" description="Helical" evidence="1">
    <location>
        <begin position="382"/>
        <end position="404"/>
    </location>
</feature>
<feature type="transmembrane region" description="Helical" evidence="1">
    <location>
        <begin position="410"/>
        <end position="429"/>
    </location>
</feature>
<feature type="transmembrane region" description="Helical" evidence="1">
    <location>
        <begin position="95"/>
        <end position="111"/>
    </location>
</feature>
<keyword evidence="3" id="KW-1185">Reference proteome</keyword>
<evidence type="ECO:0000313" key="2">
    <source>
        <dbReference type="EMBL" id="WCO00837.1"/>
    </source>
</evidence>
<dbReference type="Proteomes" id="UP001202717">
    <property type="component" value="Chromosome"/>
</dbReference>
<feature type="transmembrane region" description="Helical" evidence="1">
    <location>
        <begin position="43"/>
        <end position="64"/>
    </location>
</feature>
<keyword evidence="1" id="KW-1133">Transmembrane helix</keyword>
<reference evidence="2 3" key="1">
    <citation type="submission" date="2023-01" db="EMBL/GenBank/DDBJ databases">
        <title>Psychroserpens ponticola sp. nov., isolated from seawater.</title>
        <authorList>
            <person name="Kristyanto S."/>
            <person name="Jung J."/>
            <person name="Kim J.M."/>
            <person name="Jeon C.O."/>
        </authorList>
    </citation>
    <scope>NUCLEOTIDE SEQUENCE [LARGE SCALE GENOMIC DNA]</scope>
    <source>
        <strain evidence="2 3">MSW6</strain>
    </source>
</reference>
<feature type="transmembrane region" description="Helical" evidence="1">
    <location>
        <begin position="153"/>
        <end position="178"/>
    </location>
</feature>
<feature type="transmembrane region" description="Helical" evidence="1">
    <location>
        <begin position="184"/>
        <end position="205"/>
    </location>
</feature>
<evidence type="ECO:0000313" key="3">
    <source>
        <dbReference type="Proteomes" id="UP001202717"/>
    </source>
</evidence>
<protein>
    <recommendedName>
        <fullName evidence="4">Glycosyltransferase RgtA/B/C/D-like domain-containing protein</fullName>
    </recommendedName>
</protein>
<proteinExistence type="predicted"/>
<gene>
    <name evidence="2" type="ORF">MUN68_012260</name>
</gene>
<feature type="transmembrane region" description="Helical" evidence="1">
    <location>
        <begin position="70"/>
        <end position="88"/>
    </location>
</feature>
<feature type="transmembrane region" description="Helical" evidence="1">
    <location>
        <begin position="123"/>
        <end position="141"/>
    </location>
</feature>
<evidence type="ECO:0008006" key="4">
    <source>
        <dbReference type="Google" id="ProtNLM"/>
    </source>
</evidence>
<keyword evidence="1" id="KW-0472">Membrane</keyword>
<keyword evidence="1" id="KW-0812">Transmembrane</keyword>
<name>A0ABY7RUQ4_9FLAO</name>
<organism evidence="2 3">
    <name type="scientific">Psychroserpens ponticola</name>
    <dbReference type="NCBI Taxonomy" id="2932268"/>
    <lineage>
        <taxon>Bacteria</taxon>
        <taxon>Pseudomonadati</taxon>
        <taxon>Bacteroidota</taxon>
        <taxon>Flavobacteriia</taxon>
        <taxon>Flavobacteriales</taxon>
        <taxon>Flavobacteriaceae</taxon>
        <taxon>Psychroserpens</taxon>
    </lineage>
</organism>
<feature type="transmembrane region" description="Helical" evidence="1">
    <location>
        <begin position="217"/>
        <end position="235"/>
    </location>
</feature>
<feature type="transmembrane region" description="Helical" evidence="1">
    <location>
        <begin position="347"/>
        <end position="370"/>
    </location>
</feature>
<accession>A0ABY7RUQ4</accession>